<accession>A0A2Z7B4Q4</accession>
<reference evidence="2 3" key="1">
    <citation type="journal article" date="2015" name="Proc. Natl. Acad. Sci. U.S.A.">
        <title>The resurrection genome of Boea hygrometrica: A blueprint for survival of dehydration.</title>
        <authorList>
            <person name="Xiao L."/>
            <person name="Yang G."/>
            <person name="Zhang L."/>
            <person name="Yang X."/>
            <person name="Zhao S."/>
            <person name="Ji Z."/>
            <person name="Zhou Q."/>
            <person name="Hu M."/>
            <person name="Wang Y."/>
            <person name="Chen M."/>
            <person name="Xu Y."/>
            <person name="Jin H."/>
            <person name="Xiao X."/>
            <person name="Hu G."/>
            <person name="Bao F."/>
            <person name="Hu Y."/>
            <person name="Wan P."/>
            <person name="Li L."/>
            <person name="Deng X."/>
            <person name="Kuang T."/>
            <person name="Xiang C."/>
            <person name="Zhu J.K."/>
            <person name="Oliver M.J."/>
            <person name="He Y."/>
        </authorList>
    </citation>
    <scope>NUCLEOTIDE SEQUENCE [LARGE SCALE GENOMIC DNA]</scope>
    <source>
        <strain evidence="3">cv. XS01</strain>
    </source>
</reference>
<sequence>MPPEGGVEFGGIGPRNSPSQLHPRTIELAVEAKSLINNIPRISLLNCTDFPSFPDNDPLRFTVGMSRKPSSALAISKPSSALAPPRVATPPERPKPRSALAPYRVALLRKYISPTSSAPKPSSALAPYRVALLRKYISPTISAPKPSSALASYRVALLRKCISPTSSAPKPSSALAPYRVALLRTYTSPTRSGIYHPARESIIPLRNLSYPALLGTFLHLAGKLTTPL</sequence>
<organism evidence="2 3">
    <name type="scientific">Dorcoceras hygrometricum</name>
    <dbReference type="NCBI Taxonomy" id="472368"/>
    <lineage>
        <taxon>Eukaryota</taxon>
        <taxon>Viridiplantae</taxon>
        <taxon>Streptophyta</taxon>
        <taxon>Embryophyta</taxon>
        <taxon>Tracheophyta</taxon>
        <taxon>Spermatophyta</taxon>
        <taxon>Magnoliopsida</taxon>
        <taxon>eudicotyledons</taxon>
        <taxon>Gunneridae</taxon>
        <taxon>Pentapetalae</taxon>
        <taxon>asterids</taxon>
        <taxon>lamiids</taxon>
        <taxon>Lamiales</taxon>
        <taxon>Gesneriaceae</taxon>
        <taxon>Didymocarpoideae</taxon>
        <taxon>Trichosporeae</taxon>
        <taxon>Loxocarpinae</taxon>
        <taxon>Dorcoceras</taxon>
    </lineage>
</organism>
<dbReference type="Proteomes" id="UP000250235">
    <property type="component" value="Unassembled WGS sequence"/>
</dbReference>
<name>A0A2Z7B4Q4_9LAMI</name>
<dbReference type="AlphaFoldDB" id="A0A2Z7B4Q4"/>
<feature type="region of interest" description="Disordered" evidence="1">
    <location>
        <begin position="74"/>
        <end position="99"/>
    </location>
</feature>
<protein>
    <submittedName>
        <fullName evidence="2">Uncharacterized protein</fullName>
    </submittedName>
</protein>
<evidence type="ECO:0000313" key="2">
    <source>
        <dbReference type="EMBL" id="KZV28537.1"/>
    </source>
</evidence>
<proteinExistence type="predicted"/>
<feature type="region of interest" description="Disordered" evidence="1">
    <location>
        <begin position="1"/>
        <end position="21"/>
    </location>
</feature>
<evidence type="ECO:0000313" key="3">
    <source>
        <dbReference type="Proteomes" id="UP000250235"/>
    </source>
</evidence>
<evidence type="ECO:0000256" key="1">
    <source>
        <dbReference type="SAM" id="MobiDB-lite"/>
    </source>
</evidence>
<gene>
    <name evidence="2" type="ORF">F511_40385</name>
</gene>
<dbReference type="EMBL" id="KV010109">
    <property type="protein sequence ID" value="KZV28537.1"/>
    <property type="molecule type" value="Genomic_DNA"/>
</dbReference>
<keyword evidence="3" id="KW-1185">Reference proteome</keyword>